<reference evidence="2" key="4">
    <citation type="journal article" date="2001" name="Nature">
        <title>Functional annotation of a full-length mouse cDNA collection.</title>
        <authorList>
            <consortium name="The RIKEN Genome Exploration Research Group Phase II Team and the FANTOM Consortium"/>
        </authorList>
    </citation>
    <scope>NUCLEOTIDE SEQUENCE</scope>
    <source>
        <strain evidence="2">C57BL/6J</strain>
        <tissue evidence="2">Hypothalamus</tissue>
    </source>
</reference>
<evidence type="ECO:0000313" key="3">
    <source>
        <dbReference type="MGI" id="MGI:5012556"/>
    </source>
</evidence>
<evidence type="ECO:0000313" key="2">
    <source>
        <dbReference type="EMBL" id="BAE23630.1"/>
    </source>
</evidence>
<dbReference type="AGR" id="MGI:5012556"/>
<accession>Q3UUJ5</accession>
<reference evidence="2" key="8">
    <citation type="journal article" date="2005" name="Science">
        <title>Antisense Transcription in the Mammalian Transcriptome.</title>
        <authorList>
            <consortium name="RIKEN Genome Exploration Research Group and Genome Science Group (Genome Network Project Core Group) and the FANTOM Consortium"/>
        </authorList>
    </citation>
    <scope>NUCLEOTIDE SEQUENCE</scope>
    <source>
        <strain evidence="2">C57BL/6J</strain>
        <tissue evidence="2">Hypothalamus</tissue>
    </source>
</reference>
<name>Q3UUJ5_MOUSE</name>
<reference evidence="2" key="1">
    <citation type="journal article" date="1999" name="Methods Enzymol.">
        <title>High-efficiency full-length cDNA cloning.</title>
        <authorList>
            <person name="Carninci P."/>
            <person name="Hayashizaki Y."/>
        </authorList>
    </citation>
    <scope>NUCLEOTIDE SEQUENCE</scope>
    <source>
        <strain evidence="2">C57BL/6J</strain>
        <tissue evidence="2">Hypothalamus</tissue>
    </source>
</reference>
<reference evidence="2" key="2">
    <citation type="journal article" date="2000" name="Genome Res.">
        <title>Normalization and subtraction of cap-trapper-selected cDNAs to prepare full-length cDNA libraries for rapid discovery of new genes.</title>
        <authorList>
            <person name="Carninci P."/>
            <person name="Shibata Y."/>
            <person name="Hayatsu N."/>
            <person name="Sugahara Y."/>
            <person name="Shibata K."/>
            <person name="Itoh M."/>
            <person name="Konno H."/>
            <person name="Okazaki Y."/>
            <person name="Muramatsu M."/>
            <person name="Hayashizaki Y."/>
        </authorList>
    </citation>
    <scope>NUCLEOTIDE SEQUENCE</scope>
    <source>
        <strain evidence="2">C57BL/6J</strain>
        <tissue evidence="2">Hypothalamus</tissue>
    </source>
</reference>
<reference evidence="2" key="5">
    <citation type="journal article" date="2002" name="Nature">
        <title>Analysis of the mouse transcriptome based on functional annotation of 60,770 full-length cDNAs.</title>
        <authorList>
            <consortium name="The FANTOM Consortium and the RIKEN Genome Exploration Research Group Phase I and II Team"/>
        </authorList>
    </citation>
    <scope>NUCLEOTIDE SEQUENCE</scope>
    <source>
        <strain evidence="2">C57BL/6J</strain>
        <tissue evidence="2">Hypothalamus</tissue>
    </source>
</reference>
<feature type="compositionally biased region" description="Polar residues" evidence="1">
    <location>
        <begin position="54"/>
        <end position="63"/>
    </location>
</feature>
<organism evidence="2">
    <name type="scientific">Mus musculus</name>
    <name type="common">Mouse</name>
    <dbReference type="NCBI Taxonomy" id="10090"/>
    <lineage>
        <taxon>Eukaryota</taxon>
        <taxon>Metazoa</taxon>
        <taxon>Chordata</taxon>
        <taxon>Craniata</taxon>
        <taxon>Vertebrata</taxon>
        <taxon>Euteleostomi</taxon>
        <taxon>Mammalia</taxon>
        <taxon>Eutheria</taxon>
        <taxon>Euarchontoglires</taxon>
        <taxon>Glires</taxon>
        <taxon>Rodentia</taxon>
        <taxon>Myomorpha</taxon>
        <taxon>Muroidea</taxon>
        <taxon>Muridae</taxon>
        <taxon>Murinae</taxon>
        <taxon>Mus</taxon>
        <taxon>Mus</taxon>
    </lineage>
</organism>
<dbReference type="AlphaFoldDB" id="Q3UUJ5"/>
<dbReference type="EMBL" id="AK138350">
    <property type="protein sequence ID" value="BAE23630.1"/>
    <property type="molecule type" value="mRNA"/>
</dbReference>
<sequence length="112" mass="12435">MKLPHVSGMAICFLPLFSFLCSLLPSSFQRLLILCMRRLAIPFTDSFFVANKTKQTNKNSPSSPRYPPHESGNVAESSTNSLAVSCSEDFPIKPQNSSLRLHKISCVDKCKV</sequence>
<reference evidence="2" key="3">
    <citation type="journal article" date="2000" name="Genome Res.">
        <title>RIKEN integrated sequence analysis (RISA) system--384-format sequencing pipeline with 384 multicapillary sequencer.</title>
        <authorList>
            <person name="Shibata K."/>
            <person name="Itoh M."/>
            <person name="Aizawa K."/>
            <person name="Nagaoka S."/>
            <person name="Sasaki N."/>
            <person name="Carninci P."/>
            <person name="Konno H."/>
            <person name="Akiyama J."/>
            <person name="Nishi K."/>
            <person name="Kitsunai T."/>
            <person name="Tashiro H."/>
            <person name="Itoh M."/>
            <person name="Sumi N."/>
            <person name="Ishii Y."/>
            <person name="Nakamura S."/>
            <person name="Hazama M."/>
            <person name="Nishine T."/>
            <person name="Harada A."/>
            <person name="Yamamoto R."/>
            <person name="Matsumoto H."/>
            <person name="Sakaguchi S."/>
            <person name="Ikegami T."/>
            <person name="Kashiwagi K."/>
            <person name="Fujiwake S."/>
            <person name="Inoue K."/>
            <person name="Togawa Y."/>
            <person name="Izawa M."/>
            <person name="Ohara E."/>
            <person name="Watahiki M."/>
            <person name="Yoneda Y."/>
            <person name="Ishikawa T."/>
            <person name="Ozawa K."/>
            <person name="Tanaka T."/>
            <person name="Matsuura S."/>
            <person name="Kawai J."/>
            <person name="Okazaki Y."/>
            <person name="Muramatsu M."/>
            <person name="Inoue Y."/>
            <person name="Kira A."/>
            <person name="Hayashizaki Y."/>
        </authorList>
    </citation>
    <scope>NUCLEOTIDE SEQUENCE</scope>
    <source>
        <strain evidence="2">C57BL/6J</strain>
        <tissue evidence="2">Hypothalamus</tissue>
    </source>
</reference>
<proteinExistence type="evidence at transcript level"/>
<evidence type="ECO:0000256" key="1">
    <source>
        <dbReference type="SAM" id="MobiDB-lite"/>
    </source>
</evidence>
<reference evidence="2" key="7">
    <citation type="journal article" date="2005" name="Science">
        <title>The Transcriptional Landscape of the Mammalian Genome.</title>
        <authorList>
            <consortium name="The FANTOM Consortium"/>
            <consortium name="Riken Genome Exploration Research Group and Genome Science Group (Genome Network Project Core Group)"/>
        </authorList>
    </citation>
    <scope>NUCLEOTIDE SEQUENCE</scope>
    <source>
        <strain evidence="2">C57BL/6J</strain>
        <tissue evidence="2">Hypothalamus</tissue>
    </source>
</reference>
<reference evidence="2" key="6">
    <citation type="submission" date="2004-03" db="EMBL/GenBank/DDBJ databases">
        <authorList>
            <person name="Arakawa T."/>
            <person name="Carninci P."/>
            <person name="Fukuda S."/>
            <person name="Hashizume W."/>
            <person name="Hayashida K."/>
            <person name="Hori F."/>
            <person name="Iida J."/>
            <person name="Imamura K."/>
            <person name="Imotani K."/>
            <person name="Itoh M."/>
            <person name="Kanagawa S."/>
            <person name="Kawai J."/>
            <person name="Kojima M."/>
            <person name="Konno H."/>
            <person name="Murata M."/>
            <person name="Nakamura M."/>
            <person name="Ninomiya N."/>
            <person name="Nishiyori H."/>
            <person name="Nomura K."/>
            <person name="Ohno M."/>
            <person name="Sakazume N."/>
            <person name="Sano H."/>
            <person name="Sasaki D."/>
            <person name="Shibata K."/>
            <person name="Shiraki T."/>
            <person name="Tagami M."/>
            <person name="Tagami Y."/>
            <person name="Waki K."/>
            <person name="Watahiki A."/>
            <person name="Muramatsu M."/>
            <person name="Hayashizaki Y."/>
        </authorList>
    </citation>
    <scope>NUCLEOTIDE SEQUENCE</scope>
    <source>
        <strain evidence="2">C57BL/6J</strain>
        <tissue evidence="2">Hypothalamus</tissue>
    </source>
</reference>
<feature type="region of interest" description="Disordered" evidence="1">
    <location>
        <begin position="54"/>
        <end position="77"/>
    </location>
</feature>
<gene>
    <name evidence="3" type="primary">Gm20371</name>
</gene>
<dbReference type="MGI" id="MGI:5012556">
    <property type="gene designation" value="Gm20371"/>
</dbReference>
<protein>
    <submittedName>
        <fullName evidence="2">Uncharacterized protein</fullName>
    </submittedName>
</protein>